<protein>
    <submittedName>
        <fullName evidence="2">Uncharacterized protein</fullName>
    </submittedName>
</protein>
<reference evidence="2 3" key="1">
    <citation type="journal article" date="2011" name="J. Bacteriol.">
        <title>Genome of Ochrobactrum anthropi ATCC 49188 T, a versatile opportunistic pathogen and symbiont of several eukaryotic hosts.</title>
        <authorList>
            <person name="Chain P.S."/>
            <person name="Lang D.M."/>
            <person name="Comerci D.J."/>
            <person name="Malfatti S.A."/>
            <person name="Vergez L.M."/>
            <person name="Shin M."/>
            <person name="Ugalde R.A."/>
            <person name="Garcia E."/>
            <person name="Tolmasky M.E."/>
        </authorList>
    </citation>
    <scope>NUCLEOTIDE SEQUENCE [LARGE SCALE GENOMIC DNA]</scope>
    <source>
        <strain evidence="3">ATCC 49188 / DSM 6882 / CCUG 24695 / JCM 21032 / LMG 3331 / NBRC 15819 / NCTC 12168 / Alc 37</strain>
    </source>
</reference>
<accession>A6WVG1</accession>
<dbReference type="Proteomes" id="UP000002301">
    <property type="component" value="Chromosome 1"/>
</dbReference>
<evidence type="ECO:0000313" key="3">
    <source>
        <dbReference type="Proteomes" id="UP000002301"/>
    </source>
</evidence>
<dbReference type="EMBL" id="CP000758">
    <property type="protein sequence ID" value="ABS12965.1"/>
    <property type="molecule type" value="Genomic_DNA"/>
</dbReference>
<dbReference type="AlphaFoldDB" id="A6WVG1"/>
<name>A6WVG1_BRUA4</name>
<organism evidence="2 3">
    <name type="scientific">Brucella anthropi (strain ATCC 49188 / DSM 6882 / CCUG 24695 / JCM 21032 / LMG 3331 / NBRC 15819 / NCTC 12168 / Alc 37)</name>
    <name type="common">Ochrobactrum anthropi</name>
    <dbReference type="NCBI Taxonomy" id="439375"/>
    <lineage>
        <taxon>Bacteria</taxon>
        <taxon>Pseudomonadati</taxon>
        <taxon>Pseudomonadota</taxon>
        <taxon>Alphaproteobacteria</taxon>
        <taxon>Hyphomicrobiales</taxon>
        <taxon>Brucellaceae</taxon>
        <taxon>Brucella/Ochrobactrum group</taxon>
        <taxon>Brucella</taxon>
    </lineage>
</organism>
<evidence type="ECO:0000313" key="2">
    <source>
        <dbReference type="EMBL" id="ABS12965.1"/>
    </source>
</evidence>
<evidence type="ECO:0000256" key="1">
    <source>
        <dbReference type="SAM" id="Coils"/>
    </source>
</evidence>
<keyword evidence="3" id="KW-1185">Reference proteome</keyword>
<sequence>MAFTRGCRTQHWSLRGEISAYSGVKWAGPEDTNRGTDMRQSEIDRALVLLYRSNNAHDYVNFVRPIDAMDKLPMVGLEEYSVMLERLREDVEAEIARRREAGQTVYSVEYYESLKEKA</sequence>
<feature type="coiled-coil region" evidence="1">
    <location>
        <begin position="77"/>
        <end position="104"/>
    </location>
</feature>
<proteinExistence type="predicted"/>
<dbReference type="KEGG" id="oan:Oant_0234"/>
<keyword evidence="1" id="KW-0175">Coiled coil</keyword>
<gene>
    <name evidence="2" type="ordered locus">Oant_0234</name>
</gene>
<dbReference type="HOGENOM" id="CLU_2070689_0_0_5"/>